<keyword evidence="7" id="KW-0597">Phosphoprotein</keyword>
<dbReference type="Pfam" id="PF00443">
    <property type="entry name" value="UCH"/>
    <property type="match status" value="1"/>
</dbReference>
<organism evidence="15 16">
    <name type="scientific">Aphidius gifuensis</name>
    <name type="common">Parasitoid wasp</name>
    <dbReference type="NCBI Taxonomy" id="684658"/>
    <lineage>
        <taxon>Eukaryota</taxon>
        <taxon>Metazoa</taxon>
        <taxon>Ecdysozoa</taxon>
        <taxon>Arthropoda</taxon>
        <taxon>Hexapoda</taxon>
        <taxon>Insecta</taxon>
        <taxon>Pterygota</taxon>
        <taxon>Neoptera</taxon>
        <taxon>Endopterygota</taxon>
        <taxon>Hymenoptera</taxon>
        <taxon>Apocrita</taxon>
        <taxon>Ichneumonoidea</taxon>
        <taxon>Braconidae</taxon>
        <taxon>Aphidiinae</taxon>
        <taxon>Aphidius</taxon>
    </lineage>
</organism>
<keyword evidence="10" id="KW-0833">Ubl conjugation pathway</keyword>
<dbReference type="Pfam" id="PF01302">
    <property type="entry name" value="CAP_GLY"/>
    <property type="match status" value="1"/>
</dbReference>
<sequence length="804" mass="92394">MNWNEYNDTLSLSCYYVAKENILMNRISGECSTNIKLLMLGMLVQANEILADGSLRIRIFDSKNNDKDWNKTEWRCDVNKLISVSSIIWHYLIAVSSPQERVKIAIDNVYCDNAKNLKVGNKVWYLSPDRNKYKAVIKKIEPIQEFGPGFYFCLELLEKPDDYHESLISKKLCGPNGIVTRLNHVLPRRPDDTDDTEKNKLKFNKQDIDETLTKQLDGFLNLTSKNNDKKINQDDKLICNISLDNPDNSNNKNIYNIKEINEHLNEALVPKILHQSTKSKILSNDKINFKNIDYPSIDDLVVEKKESSRWNKRVNGQCLYVGNSIEVFFGSEIRCGIIRWIGNLPGLNPEKIIAAVELKDGPHYEGTDGTYNNIRYFNCQPNRAIFVDINQCYLTNTIKHVRDFVLPTNDDDNLDRLKPSVISGIVGPICIKGDIEKICGKYRGIQGHHNSCYLDATLFSMFAFTCVFDSLLFRPRNEYDCPEYEEVQRVLREEIVNPLRKNIFVEASQVMKLRKLLEKLSSISGLTSEEKDPEEFLTSLVAQILNAEPFLKLNSGQNAYHYQLFVEKDDDLKIPTVQQLLEQSFFTSNVRLKEVPSCLIIQMPRFGKSYKMYQKIQPTLLLDVTDIIEDSPRQCTVCGKCAEYECKECYGQCGDGLESTAFCYPCLKNVHQHEKRINHKPTVLSIPEEFTILPSHCPVPRLYLELSAVVCIETSHYVSFVKCGSGSEAPWCFFDSMADRIGEQNGYNIPEMVPCPTFPYWLSEEGANYLADLTDDRQLPEHAKRLLCDAYMCMYQSPEVMMYK</sequence>
<dbReference type="SUPFAM" id="SSF74924">
    <property type="entry name" value="Cap-Gly domain"/>
    <property type="match status" value="1"/>
</dbReference>
<dbReference type="Gene3D" id="3.90.70.10">
    <property type="entry name" value="Cysteine proteinases"/>
    <property type="match status" value="1"/>
</dbReference>
<dbReference type="AlphaFoldDB" id="A0A835CQY4"/>
<dbReference type="InterPro" id="IPR036859">
    <property type="entry name" value="CAP-Gly_dom_sf"/>
</dbReference>
<gene>
    <name evidence="15" type="ORF">HCN44_001594</name>
</gene>
<comment type="similarity">
    <text evidence="4">Belongs to the peptidase C19 family.</text>
</comment>
<evidence type="ECO:0000256" key="12">
    <source>
        <dbReference type="ARBA" id="ARBA00022807"/>
    </source>
</evidence>
<name>A0A835CQY4_APHGI</name>
<evidence type="ECO:0000259" key="14">
    <source>
        <dbReference type="PROSITE" id="PS50235"/>
    </source>
</evidence>
<evidence type="ECO:0000256" key="5">
    <source>
        <dbReference type="ARBA" id="ARBA00012759"/>
    </source>
</evidence>
<keyword evidence="12" id="KW-0788">Thiol protease</keyword>
<keyword evidence="11" id="KW-0378">Hydrolase</keyword>
<evidence type="ECO:0000256" key="6">
    <source>
        <dbReference type="ARBA" id="ARBA00022490"/>
    </source>
</evidence>
<comment type="catalytic activity">
    <reaction evidence="1">
        <text>Thiol-dependent hydrolysis of ester, thioester, amide, peptide and isopeptide bonds formed by the C-terminal Gly of ubiquitin (a 76-residue protein attached to proteins as an intracellular targeting signal).</text>
        <dbReference type="EC" id="3.4.19.12"/>
    </reaction>
</comment>
<evidence type="ECO:0000256" key="7">
    <source>
        <dbReference type="ARBA" id="ARBA00022553"/>
    </source>
</evidence>
<keyword evidence="13" id="KW-0862">Zinc</keyword>
<dbReference type="GO" id="GO:0005813">
    <property type="term" value="C:centrosome"/>
    <property type="evidence" value="ECO:0007669"/>
    <property type="project" value="UniProtKB-SubCell"/>
</dbReference>
<proteinExistence type="inferred from homology"/>
<evidence type="ECO:0000256" key="8">
    <source>
        <dbReference type="ARBA" id="ARBA00022670"/>
    </source>
</evidence>
<dbReference type="PANTHER" id="PTHR11830">
    <property type="entry name" value="40S RIBOSOMAL PROTEIN S3A"/>
    <property type="match status" value="1"/>
</dbReference>
<dbReference type="InterPro" id="IPR038765">
    <property type="entry name" value="Papain-like_cys_pep_sf"/>
</dbReference>
<dbReference type="PROSITE" id="PS50235">
    <property type="entry name" value="USP_3"/>
    <property type="match status" value="1"/>
</dbReference>
<dbReference type="SMART" id="SM01052">
    <property type="entry name" value="CAP_GLY"/>
    <property type="match status" value="1"/>
</dbReference>
<dbReference type="InterPro" id="IPR028889">
    <property type="entry name" value="USP"/>
</dbReference>
<keyword evidence="8" id="KW-0645">Protease</keyword>
<keyword evidence="9" id="KW-0479">Metal-binding</keyword>
<keyword evidence="6" id="KW-0963">Cytoplasm</keyword>
<evidence type="ECO:0000313" key="16">
    <source>
        <dbReference type="Proteomes" id="UP000639338"/>
    </source>
</evidence>
<dbReference type="InterPro" id="IPR000938">
    <property type="entry name" value="CAP-Gly_domain"/>
</dbReference>
<dbReference type="SUPFAM" id="SSF54001">
    <property type="entry name" value="Cysteine proteinases"/>
    <property type="match status" value="1"/>
</dbReference>
<reference evidence="15 16" key="1">
    <citation type="submission" date="2020-08" db="EMBL/GenBank/DDBJ databases">
        <title>Aphidius gifuensis genome sequencing and assembly.</title>
        <authorList>
            <person name="Du Z."/>
        </authorList>
    </citation>
    <scope>NUCLEOTIDE SEQUENCE [LARGE SCALE GENOMIC DNA]</scope>
    <source>
        <strain evidence="15">YNYX2018</strain>
        <tissue evidence="15">Adults</tissue>
    </source>
</reference>
<dbReference type="GO" id="GO:0046872">
    <property type="term" value="F:metal ion binding"/>
    <property type="evidence" value="ECO:0007669"/>
    <property type="project" value="UniProtKB-KW"/>
</dbReference>
<keyword evidence="16" id="KW-1185">Reference proteome</keyword>
<dbReference type="Proteomes" id="UP000639338">
    <property type="component" value="Unassembled WGS sequence"/>
</dbReference>
<protein>
    <recommendedName>
        <fullName evidence="5">ubiquitinyl hydrolase 1</fullName>
        <ecNumber evidence="5">3.4.19.12</ecNumber>
    </recommendedName>
</protein>
<accession>A0A835CQY4</accession>
<comment type="caution">
    <text evidence="15">The sequence shown here is derived from an EMBL/GenBank/DDBJ whole genome shotgun (WGS) entry which is preliminary data.</text>
</comment>
<evidence type="ECO:0000313" key="15">
    <source>
        <dbReference type="EMBL" id="KAF7992269.1"/>
    </source>
</evidence>
<dbReference type="OrthoDB" id="6287070at2759"/>
<dbReference type="GO" id="GO:0016579">
    <property type="term" value="P:protein deubiquitination"/>
    <property type="evidence" value="ECO:0007669"/>
    <property type="project" value="InterPro"/>
</dbReference>
<evidence type="ECO:0000256" key="9">
    <source>
        <dbReference type="ARBA" id="ARBA00022723"/>
    </source>
</evidence>
<dbReference type="InterPro" id="IPR001394">
    <property type="entry name" value="Peptidase_C19_UCH"/>
</dbReference>
<dbReference type="GO" id="GO:0048471">
    <property type="term" value="C:perinuclear region of cytoplasm"/>
    <property type="evidence" value="ECO:0007669"/>
    <property type="project" value="UniProtKB-SubCell"/>
</dbReference>
<feature type="domain" description="USP" evidence="14">
    <location>
        <begin position="443"/>
        <end position="798"/>
    </location>
</feature>
<evidence type="ECO:0000256" key="10">
    <source>
        <dbReference type="ARBA" id="ARBA00022786"/>
    </source>
</evidence>
<evidence type="ECO:0000256" key="2">
    <source>
        <dbReference type="ARBA" id="ARBA00004300"/>
    </source>
</evidence>
<evidence type="ECO:0000256" key="11">
    <source>
        <dbReference type="ARBA" id="ARBA00022801"/>
    </source>
</evidence>
<comment type="subcellular location">
    <subcellularLocation>
        <location evidence="2">Cytoplasm</location>
        <location evidence="2">Cytoskeleton</location>
        <location evidence="2">Microtubule organizing center</location>
        <location evidence="2">Centrosome</location>
    </subcellularLocation>
    <subcellularLocation>
        <location evidence="3">Cytoplasm</location>
        <location evidence="3">Perinuclear region</location>
    </subcellularLocation>
</comment>
<dbReference type="EC" id="3.4.19.12" evidence="5"/>
<dbReference type="EMBL" id="JACMRX010000003">
    <property type="protein sequence ID" value="KAF7992269.1"/>
    <property type="molecule type" value="Genomic_DNA"/>
</dbReference>
<evidence type="ECO:0000256" key="4">
    <source>
        <dbReference type="ARBA" id="ARBA00009085"/>
    </source>
</evidence>
<evidence type="ECO:0000256" key="3">
    <source>
        <dbReference type="ARBA" id="ARBA00004556"/>
    </source>
</evidence>
<dbReference type="GO" id="GO:0006508">
    <property type="term" value="P:proteolysis"/>
    <property type="evidence" value="ECO:0007669"/>
    <property type="project" value="UniProtKB-KW"/>
</dbReference>
<dbReference type="FunFam" id="3.90.70.10:FF:000009">
    <property type="entry name" value="Putative ubiquitin carboxyl-terminal hydrolase CYLD"/>
    <property type="match status" value="1"/>
</dbReference>
<dbReference type="GO" id="GO:0004843">
    <property type="term" value="F:cysteine-type deubiquitinase activity"/>
    <property type="evidence" value="ECO:0007669"/>
    <property type="project" value="UniProtKB-EC"/>
</dbReference>
<evidence type="ECO:0000256" key="13">
    <source>
        <dbReference type="ARBA" id="ARBA00022833"/>
    </source>
</evidence>
<evidence type="ECO:0000256" key="1">
    <source>
        <dbReference type="ARBA" id="ARBA00000707"/>
    </source>
</evidence>
<dbReference type="Gene3D" id="2.30.30.190">
    <property type="entry name" value="CAP Gly-rich-like domain"/>
    <property type="match status" value="1"/>
</dbReference>